<gene>
    <name evidence="2" type="ORF">FHL03_10515</name>
</gene>
<keyword evidence="3" id="KW-1185">Reference proteome</keyword>
<evidence type="ECO:0000313" key="2">
    <source>
        <dbReference type="EMBL" id="MQS45918.1"/>
    </source>
</evidence>
<comment type="caution">
    <text evidence="2">The sequence shown here is derived from an EMBL/GenBank/DDBJ whole genome shotgun (WGS) entry which is preliminary data.</text>
</comment>
<organism evidence="2 3">
    <name type="scientific">Companilactobacillus mishanensis</name>
    <dbReference type="NCBI Taxonomy" id="2486008"/>
    <lineage>
        <taxon>Bacteria</taxon>
        <taxon>Bacillati</taxon>
        <taxon>Bacillota</taxon>
        <taxon>Bacilli</taxon>
        <taxon>Lactobacillales</taxon>
        <taxon>Lactobacillaceae</taxon>
        <taxon>Companilactobacillus</taxon>
    </lineage>
</organism>
<dbReference type="EMBL" id="VDFN01000012">
    <property type="protein sequence ID" value="MQS45918.1"/>
    <property type="molecule type" value="Genomic_DNA"/>
</dbReference>
<accession>A0ABW9P9F7</accession>
<dbReference type="RefSeq" id="WP_125704255.1">
    <property type="nucleotide sequence ID" value="NZ_JBHTOO010000004.1"/>
</dbReference>
<evidence type="ECO:0008006" key="4">
    <source>
        <dbReference type="Google" id="ProtNLM"/>
    </source>
</evidence>
<name>A0ABW9P9F7_9LACO</name>
<protein>
    <recommendedName>
        <fullName evidence="4">Lipoprotein</fullName>
    </recommendedName>
</protein>
<evidence type="ECO:0000313" key="3">
    <source>
        <dbReference type="Proteomes" id="UP000436655"/>
    </source>
</evidence>
<sequence length="154" mass="16685">MNKIFKAGVVAGSVATFFVLAGCGSQSLEKQDPAWSMSTKVDDNHDDEKVKEIKLADKGSLHKKKNKESKIKIKSLSEAKSLVSNVVGMSTENNEAYTGAKKGSKYYVYIGQASVSEPYVVKKNGDIVDKNNVLKYTFAQASVATVTNPDGWGK</sequence>
<keyword evidence="1" id="KW-0732">Signal</keyword>
<proteinExistence type="predicted"/>
<evidence type="ECO:0000256" key="1">
    <source>
        <dbReference type="SAM" id="SignalP"/>
    </source>
</evidence>
<feature type="signal peptide" evidence="1">
    <location>
        <begin position="1"/>
        <end position="21"/>
    </location>
</feature>
<dbReference type="Proteomes" id="UP000436655">
    <property type="component" value="Unassembled WGS sequence"/>
</dbReference>
<dbReference type="PROSITE" id="PS51257">
    <property type="entry name" value="PROKAR_LIPOPROTEIN"/>
    <property type="match status" value="1"/>
</dbReference>
<reference evidence="2 3" key="1">
    <citation type="journal article" date="2019" name="Syst. Appl. Microbiol.">
        <title>Polyphasic characterization of two novel Lactobacillus spp. isolated from blown salami packages: Description of Lactobacillus halodurans sp. nov. and Lactobacillus salsicarnum sp. nov.</title>
        <authorList>
            <person name="Schuster J.A."/>
            <person name="Klingl A."/>
            <person name="Vogel R.F."/>
            <person name="Ehrmann M.A."/>
        </authorList>
    </citation>
    <scope>NUCLEOTIDE SEQUENCE [LARGE SCALE GENOMIC DNA]</scope>
    <source>
        <strain evidence="2 3">TMW 1.2098</strain>
    </source>
</reference>
<feature type="chain" id="PRO_5046128136" description="Lipoprotein" evidence="1">
    <location>
        <begin position="22"/>
        <end position="154"/>
    </location>
</feature>